<accession>A0A7W2IK01</accession>
<keyword evidence="2" id="KW-1185">Reference proteome</keyword>
<gene>
    <name evidence="1" type="ORF">H3H39_08355</name>
</gene>
<dbReference type="RefSeq" id="WP_182152895.1">
    <property type="nucleotide sequence ID" value="NZ_JACEZU010000003.1"/>
</dbReference>
<evidence type="ECO:0000313" key="2">
    <source>
        <dbReference type="Proteomes" id="UP000573499"/>
    </source>
</evidence>
<reference evidence="1 2" key="1">
    <citation type="submission" date="2020-07" db="EMBL/GenBank/DDBJ databases">
        <title>Novel species isolated from subtropical streams in China.</title>
        <authorList>
            <person name="Lu H."/>
        </authorList>
    </citation>
    <scope>NUCLEOTIDE SEQUENCE [LARGE SCALE GENOMIC DNA]</scope>
    <source>
        <strain evidence="1 2">LX47W</strain>
    </source>
</reference>
<proteinExistence type="predicted"/>
<evidence type="ECO:0000313" key="1">
    <source>
        <dbReference type="EMBL" id="MBA5687063.1"/>
    </source>
</evidence>
<protein>
    <submittedName>
        <fullName evidence="1">Uncharacterized protein</fullName>
    </submittedName>
</protein>
<dbReference type="EMBL" id="JACEZU010000003">
    <property type="protein sequence ID" value="MBA5687063.1"/>
    <property type="molecule type" value="Genomic_DNA"/>
</dbReference>
<dbReference type="AlphaFoldDB" id="A0A7W2IK01"/>
<name>A0A7W2IK01_9BURK</name>
<dbReference type="Proteomes" id="UP000573499">
    <property type="component" value="Unassembled WGS sequence"/>
</dbReference>
<organism evidence="1 2">
    <name type="scientific">Rugamonas apoptosis</name>
    <dbReference type="NCBI Taxonomy" id="2758570"/>
    <lineage>
        <taxon>Bacteria</taxon>
        <taxon>Pseudomonadati</taxon>
        <taxon>Pseudomonadota</taxon>
        <taxon>Betaproteobacteria</taxon>
        <taxon>Burkholderiales</taxon>
        <taxon>Oxalobacteraceae</taxon>
        <taxon>Telluria group</taxon>
        <taxon>Rugamonas</taxon>
    </lineage>
</organism>
<sequence>MNTLCDGGEPQPMSIAIYQLSNFAISLPDGLETDHHRASMSGSAGKCVLAWQPLNVKASDLRGGAARAKGLKLNVF</sequence>
<comment type="caution">
    <text evidence="1">The sequence shown here is derived from an EMBL/GenBank/DDBJ whole genome shotgun (WGS) entry which is preliminary data.</text>
</comment>